<comment type="similarity">
    <text evidence="2">Belongs to the ribonucleoside diphosphate reductase small chain family.</text>
</comment>
<dbReference type="OrthoDB" id="4477at10239"/>
<dbReference type="EC" id="1.17.4.1" evidence="3"/>
<dbReference type="Pfam" id="PF00268">
    <property type="entry name" value="Ribonuc_red_sm"/>
    <property type="match status" value="1"/>
</dbReference>
<name>J9QGR5_9CAUD</name>
<dbReference type="PANTHER" id="PTHR23409">
    <property type="entry name" value="RIBONUCLEOSIDE-DIPHOSPHATE REDUCTASE SMALL CHAIN"/>
    <property type="match status" value="1"/>
</dbReference>
<dbReference type="Proteomes" id="UP000006280">
    <property type="component" value="Segment"/>
</dbReference>
<dbReference type="InterPro" id="IPR000358">
    <property type="entry name" value="RNR_small_fam"/>
</dbReference>
<evidence type="ECO:0000256" key="6">
    <source>
        <dbReference type="ARBA" id="ARBA00023004"/>
    </source>
</evidence>
<dbReference type="CDD" id="cd01049">
    <property type="entry name" value="RNRR2"/>
    <property type="match status" value="1"/>
</dbReference>
<organism evidence="7 8">
    <name type="scientific">Pectobacterium phage My1</name>
    <dbReference type="NCBI Taxonomy" id="1204539"/>
    <lineage>
        <taxon>Viruses</taxon>
        <taxon>Duplodnaviria</taxon>
        <taxon>Heunggongvirae</taxon>
        <taxon>Uroviricota</taxon>
        <taxon>Caudoviricetes</taxon>
        <taxon>Demerecviridae</taxon>
        <taxon>Mccorquodalevirinae</taxon>
        <taxon>Myunavirus</taxon>
        <taxon>Myunavirus My1</taxon>
    </lineage>
</organism>
<dbReference type="KEGG" id="vg:13826793"/>
<dbReference type="SUPFAM" id="SSF47240">
    <property type="entry name" value="Ferritin-like"/>
    <property type="match status" value="1"/>
</dbReference>
<keyword evidence="8" id="KW-1185">Reference proteome</keyword>
<evidence type="ECO:0000256" key="1">
    <source>
        <dbReference type="ARBA" id="ARBA00001962"/>
    </source>
</evidence>
<dbReference type="InterPro" id="IPR012348">
    <property type="entry name" value="RNR-like"/>
</dbReference>
<dbReference type="RefSeq" id="YP_006906343.1">
    <property type="nucleotide sequence ID" value="NC_018837.1"/>
</dbReference>
<accession>J9QGR5</accession>
<gene>
    <name evidence="7" type="ORF">My1_091</name>
</gene>
<evidence type="ECO:0000256" key="4">
    <source>
        <dbReference type="ARBA" id="ARBA00022723"/>
    </source>
</evidence>
<dbReference type="GO" id="GO:0009263">
    <property type="term" value="P:deoxyribonucleotide biosynthetic process"/>
    <property type="evidence" value="ECO:0007669"/>
    <property type="project" value="InterPro"/>
</dbReference>
<evidence type="ECO:0000313" key="8">
    <source>
        <dbReference type="Proteomes" id="UP000006280"/>
    </source>
</evidence>
<dbReference type="Gene3D" id="1.10.620.20">
    <property type="entry name" value="Ribonucleotide Reductase, subunit A"/>
    <property type="match status" value="1"/>
</dbReference>
<keyword evidence="5" id="KW-0560">Oxidoreductase</keyword>
<evidence type="ECO:0000313" key="7">
    <source>
        <dbReference type="EMBL" id="AFQ22250.1"/>
    </source>
</evidence>
<evidence type="ECO:0000256" key="5">
    <source>
        <dbReference type="ARBA" id="ARBA00023002"/>
    </source>
</evidence>
<evidence type="ECO:0000256" key="2">
    <source>
        <dbReference type="ARBA" id="ARBA00009303"/>
    </source>
</evidence>
<dbReference type="GeneID" id="13826793"/>
<dbReference type="InterPro" id="IPR033909">
    <property type="entry name" value="RNR_small"/>
</dbReference>
<dbReference type="GO" id="GO:0004748">
    <property type="term" value="F:ribonucleoside-diphosphate reductase activity, thioredoxin disulfide as acceptor"/>
    <property type="evidence" value="ECO:0007669"/>
    <property type="project" value="UniProtKB-EC"/>
</dbReference>
<dbReference type="GO" id="GO:0046872">
    <property type="term" value="F:metal ion binding"/>
    <property type="evidence" value="ECO:0007669"/>
    <property type="project" value="UniProtKB-KW"/>
</dbReference>
<keyword evidence="6" id="KW-0408">Iron</keyword>
<evidence type="ECO:0000256" key="3">
    <source>
        <dbReference type="ARBA" id="ARBA00012274"/>
    </source>
</evidence>
<sequence length="379" mass="43332">MATVYNRNYDVNEARLFLGAELGLADYVNVKYPILEELALKQRSQMWYESEISLEKDKEQWPKLPEHIKDITRLNLGWQTIADSLITRAPETAISQLVSRPELEGLLIQWSYFENLHSRAYSSIIRKVLTNPAEFIESVNQNEHAFARVANSIGILDELAEKGLYWTFVRDNPQDYADTELEEVEAELRVLLCKVYFAIYALESVMFYASFACTFALAEQDILPGIAKLLQLIAKDEALHTVASREILNILKTQVSPSEWQEAVIAAPKIMASVLDTEVNWAKFIFSEGRKIIGLNEDNLTEYLYHIGLMSFNGIGVQWPKELPRVEKNPIPWINKWLDSSSQQVAPQEMQITNYKMGQSKDTSDAELAEMANLMEDLL</sequence>
<keyword evidence="4" id="KW-0479">Metal-binding</keyword>
<reference evidence="7 8" key="1">
    <citation type="journal article" date="2012" name="J. Virol.">
        <title>Complete Genome Sequence of Pectobacterium carotovorum subsp. carotovorum Bacteriophage My1.</title>
        <authorList>
            <person name="Lee D.H."/>
            <person name="Lee J.H."/>
            <person name="Shin H."/>
            <person name="Ji S."/>
            <person name="Roh E."/>
            <person name="Jung K."/>
            <person name="Ryu S."/>
            <person name="Choi J."/>
            <person name="Heu S."/>
        </authorList>
    </citation>
    <scope>NUCLEOTIDE SEQUENCE [LARGE SCALE GENOMIC DNA]</scope>
</reference>
<dbReference type="UniPathway" id="UPA00326"/>
<proteinExistence type="inferred from homology"/>
<comment type="cofactor">
    <cofactor evidence="1">
        <name>Fe cation</name>
        <dbReference type="ChEBI" id="CHEBI:24875"/>
    </cofactor>
</comment>
<dbReference type="InterPro" id="IPR009078">
    <property type="entry name" value="Ferritin-like_SF"/>
</dbReference>
<dbReference type="EMBL" id="JX195166">
    <property type="protein sequence ID" value="AFQ22250.1"/>
    <property type="molecule type" value="Genomic_DNA"/>
</dbReference>
<dbReference type="PANTHER" id="PTHR23409:SF18">
    <property type="entry name" value="RIBONUCLEOSIDE-DIPHOSPHATE REDUCTASE SUBUNIT M2"/>
    <property type="match status" value="1"/>
</dbReference>
<protein>
    <recommendedName>
        <fullName evidence="3">ribonucleoside-diphosphate reductase</fullName>
        <ecNumber evidence="3">1.17.4.1</ecNumber>
    </recommendedName>
</protein>